<name>A0AC61MYC0_9FIRM</name>
<dbReference type="EC" id="1.5.1.2" evidence="1"/>
<evidence type="ECO:0000313" key="1">
    <source>
        <dbReference type="EMBL" id="QUC68002.1"/>
    </source>
</evidence>
<dbReference type="Proteomes" id="UP000682782">
    <property type="component" value="Chromosome"/>
</dbReference>
<dbReference type="EMBL" id="CP068393">
    <property type="protein sequence ID" value="QUC68002.1"/>
    <property type="molecule type" value="Genomic_DNA"/>
</dbReference>
<reference evidence="1" key="1">
    <citation type="submission" date="2021-01" db="EMBL/GenBank/DDBJ databases">
        <title>Complete genome sequence of Clostridiales bacterium R-7.</title>
        <authorList>
            <person name="Mahoney-Kurpe S.C."/>
            <person name="Palevich N."/>
            <person name="Koike S."/>
            <person name="Moon C.D."/>
            <person name="Attwood G.T."/>
        </authorList>
    </citation>
    <scope>NUCLEOTIDE SEQUENCE</scope>
    <source>
        <strain evidence="1">R-7</strain>
    </source>
</reference>
<gene>
    <name evidence="1" type="primary">proC</name>
    <name evidence="1" type="ORF">JYE49_04710</name>
</gene>
<sequence>MINTIGMIGTGNMGSAILRGIVDASYVKASQIIAYDASSRRMSELEEDIPGIITARDCLEVAEKADLIILAIKPIYVKDVIEEIRPALNGKAVLSIAAGWTVSMLENALYGTSASYLRVMPNTPALVGEGMTALCDNTTFSKEDFNYAKGIFDSIGKTKVLPERLFDGVVAVSGSSPAYVYMMIEAMADAAVKEGIPRVYAYEMAAQSVLGSALMVLSSGTHPAALKDAVCSPGGTTIEAVEELERKGFRAAIMDAMDACARKSRELSKQ</sequence>
<evidence type="ECO:0000313" key="2">
    <source>
        <dbReference type="Proteomes" id="UP000682782"/>
    </source>
</evidence>
<keyword evidence="2" id="KW-1185">Reference proteome</keyword>
<keyword evidence="1" id="KW-0560">Oxidoreductase</keyword>
<organism evidence="1 2">
    <name type="scientific">Aristaeella hokkaidonensis</name>
    <dbReference type="NCBI Taxonomy" id="3046382"/>
    <lineage>
        <taxon>Bacteria</taxon>
        <taxon>Bacillati</taxon>
        <taxon>Bacillota</taxon>
        <taxon>Clostridia</taxon>
        <taxon>Eubacteriales</taxon>
        <taxon>Aristaeellaceae</taxon>
        <taxon>Aristaeella</taxon>
    </lineage>
</organism>
<accession>A0AC61MYC0</accession>
<protein>
    <submittedName>
        <fullName evidence="1">Pyrroline-5-carboxylate reductase</fullName>
        <ecNumber evidence="1">1.5.1.2</ecNumber>
    </submittedName>
</protein>
<proteinExistence type="predicted"/>